<dbReference type="GO" id="GO:0006869">
    <property type="term" value="P:lipid transport"/>
    <property type="evidence" value="ECO:0007669"/>
    <property type="project" value="UniProtKB-KW"/>
</dbReference>
<keyword evidence="4" id="KW-0964">Secreted</keyword>
<dbReference type="GO" id="GO:0034447">
    <property type="term" value="P:very-low-density lipoprotein particle clearance"/>
    <property type="evidence" value="ECO:0007669"/>
    <property type="project" value="TreeGrafter"/>
</dbReference>
<keyword evidence="6" id="KW-0445">Lipid transport</keyword>
<dbReference type="Ensembl" id="ENSSAUT00010041139.1">
    <property type="protein sequence ID" value="ENSSAUP00010039013.1"/>
    <property type="gene ID" value="ENSSAUG00010016474.1"/>
</dbReference>
<organism evidence="8">
    <name type="scientific">Sparus aurata</name>
    <name type="common">Gilthead sea bream</name>
    <dbReference type="NCBI Taxonomy" id="8175"/>
    <lineage>
        <taxon>Eukaryota</taxon>
        <taxon>Metazoa</taxon>
        <taxon>Chordata</taxon>
        <taxon>Craniata</taxon>
        <taxon>Vertebrata</taxon>
        <taxon>Euteleostomi</taxon>
        <taxon>Actinopterygii</taxon>
        <taxon>Neopterygii</taxon>
        <taxon>Teleostei</taxon>
        <taxon>Neoteleostei</taxon>
        <taxon>Acanthomorphata</taxon>
        <taxon>Eupercaria</taxon>
        <taxon>Spariformes</taxon>
        <taxon>Sparidae</taxon>
        <taxon>Sparus</taxon>
    </lineage>
</organism>
<dbReference type="GO" id="GO:0006641">
    <property type="term" value="P:triglyceride metabolic process"/>
    <property type="evidence" value="ECO:0007669"/>
    <property type="project" value="TreeGrafter"/>
</dbReference>
<dbReference type="GO" id="GO:0042157">
    <property type="term" value="P:lipoprotein metabolic process"/>
    <property type="evidence" value="ECO:0007669"/>
    <property type="project" value="InterPro"/>
</dbReference>
<proteinExistence type="evidence at transcript level"/>
<comment type="subcellular location">
    <subcellularLocation>
        <location evidence="1">Secreted</location>
    </subcellularLocation>
</comment>
<dbReference type="OMA" id="GTSTRNW"/>
<dbReference type="Gene3D" id="4.10.260.30">
    <property type="entry name" value="Apolipoprotein C-I"/>
    <property type="match status" value="1"/>
</dbReference>
<keyword evidence="5 7" id="KW-0732">Signal</keyword>
<gene>
    <name evidence="9" type="primary">apoc1</name>
</gene>
<dbReference type="InterPro" id="IPR043081">
    <property type="entry name" value="ApoC-1_sf"/>
</dbReference>
<dbReference type="Proteomes" id="UP000472265">
    <property type="component" value="Chromosome 17"/>
</dbReference>
<comment type="similarity">
    <text evidence="2">Belongs to the apolipoprotein C1 family.</text>
</comment>
<reference evidence="8" key="1">
    <citation type="journal article" date="2005" name="Aquaculture">
        <title>Comparative analysis and characterization of expressed sequence tags in gilthead sea bream (Sparus aurata) liver and embryos.</title>
        <authorList>
            <person name="Sarropoulou E."/>
            <person name="Power D.M."/>
            <person name="Magoulas A."/>
            <person name="Geisler R."/>
            <person name="Kotoulas G."/>
        </authorList>
    </citation>
    <scope>NUCLEOTIDE SEQUENCE</scope>
</reference>
<evidence type="ECO:0000256" key="6">
    <source>
        <dbReference type="ARBA" id="ARBA00023055"/>
    </source>
</evidence>
<name>Q4QY83_SPAAU</name>
<dbReference type="AlphaFoldDB" id="Q4QY83"/>
<dbReference type="GO" id="GO:0034361">
    <property type="term" value="C:very-low-density lipoprotein particle"/>
    <property type="evidence" value="ECO:0007669"/>
    <property type="project" value="TreeGrafter"/>
</dbReference>
<dbReference type="GO" id="GO:0010916">
    <property type="term" value="P:negative regulation of very-low-density lipoprotein particle clearance"/>
    <property type="evidence" value="ECO:0007669"/>
    <property type="project" value="TreeGrafter"/>
</dbReference>
<feature type="chain" id="PRO_5044737892" evidence="7">
    <location>
        <begin position="21"/>
        <end position="83"/>
    </location>
</feature>
<dbReference type="GO" id="GO:0004859">
    <property type="term" value="F:phospholipase inhibitor activity"/>
    <property type="evidence" value="ECO:0007669"/>
    <property type="project" value="TreeGrafter"/>
</dbReference>
<keyword evidence="10" id="KW-1185">Reference proteome</keyword>
<dbReference type="PANTHER" id="PTHR16565">
    <property type="entry name" value="APOLIPOPROTEIN C-I"/>
    <property type="match status" value="1"/>
</dbReference>
<evidence type="ECO:0000256" key="7">
    <source>
        <dbReference type="SAM" id="SignalP"/>
    </source>
</evidence>
<evidence type="ECO:0000313" key="9">
    <source>
        <dbReference type="Ensembl" id="ENSSAUP00010039013.1"/>
    </source>
</evidence>
<protein>
    <submittedName>
        <fullName evidence="9">Apolipoprotein C-I-like</fullName>
    </submittedName>
</protein>
<dbReference type="InterPro" id="IPR006781">
    <property type="entry name" value="ApoC-I"/>
</dbReference>
<dbReference type="Ensembl" id="ENSSAUT00010041145.1">
    <property type="protein sequence ID" value="ENSSAUP00010039019.1"/>
    <property type="gene ID" value="ENSSAUG00010016474.1"/>
</dbReference>
<evidence type="ECO:0000256" key="5">
    <source>
        <dbReference type="ARBA" id="ARBA00022729"/>
    </source>
</evidence>
<dbReference type="GO" id="GO:0005504">
    <property type="term" value="F:fatty acid binding"/>
    <property type="evidence" value="ECO:0007669"/>
    <property type="project" value="TreeGrafter"/>
</dbReference>
<evidence type="ECO:0000256" key="1">
    <source>
        <dbReference type="ARBA" id="ARBA00004613"/>
    </source>
</evidence>
<feature type="signal peptide" evidence="7">
    <location>
        <begin position="1"/>
        <end position="20"/>
    </location>
</feature>
<evidence type="ECO:0000313" key="8">
    <source>
        <dbReference type="EMBL" id="AAT45249.1"/>
    </source>
</evidence>
<evidence type="ECO:0000256" key="3">
    <source>
        <dbReference type="ARBA" id="ARBA00022448"/>
    </source>
</evidence>
<evidence type="ECO:0000256" key="2">
    <source>
        <dbReference type="ARBA" id="ARBA00009204"/>
    </source>
</evidence>
<reference evidence="9" key="3">
    <citation type="submission" date="2025-05" db="UniProtKB">
        <authorList>
            <consortium name="Ensembl"/>
        </authorList>
    </citation>
    <scope>IDENTIFICATION</scope>
</reference>
<evidence type="ECO:0000256" key="4">
    <source>
        <dbReference type="ARBA" id="ARBA00022525"/>
    </source>
</evidence>
<sequence>MRLFLAVAVLMLAFIAYTEAQEETMEQKFTQFGERVTQVGQDLAEKAKTAFDSIHNSEAMTKTRDWFAEQLEALKAKVQEISQ</sequence>
<evidence type="ECO:0000313" key="10">
    <source>
        <dbReference type="Proteomes" id="UP000472265"/>
    </source>
</evidence>
<dbReference type="GO" id="GO:0034364">
    <property type="term" value="C:high-density lipoprotein particle"/>
    <property type="evidence" value="ECO:0007669"/>
    <property type="project" value="TreeGrafter"/>
</dbReference>
<dbReference type="PANTHER" id="PTHR16565:SF2">
    <property type="entry name" value="APOLIPOPROTEIN C-I"/>
    <property type="match status" value="1"/>
</dbReference>
<dbReference type="GO" id="GO:0050995">
    <property type="term" value="P:negative regulation of lipid catabolic process"/>
    <property type="evidence" value="ECO:0007669"/>
    <property type="project" value="TreeGrafter"/>
</dbReference>
<keyword evidence="3" id="KW-0813">Transport</keyword>
<dbReference type="GeneTree" id="ENSGT00610000087424"/>
<dbReference type="Pfam" id="PF04691">
    <property type="entry name" value="ApoC-I"/>
    <property type="match status" value="1"/>
</dbReference>
<dbReference type="EMBL" id="AY550944">
    <property type="protein sequence ID" value="AAT45249.1"/>
    <property type="molecule type" value="mRNA"/>
</dbReference>
<reference evidence="9" key="2">
    <citation type="submission" date="2021-04" db="EMBL/GenBank/DDBJ databases">
        <authorList>
            <consortium name="Wellcome Sanger Institute Data Sharing"/>
        </authorList>
    </citation>
    <scope>NUCLEOTIDE SEQUENCE [LARGE SCALE GENOMIC DNA]</scope>
</reference>
<accession>Q4QY83</accession>
<dbReference type="GO" id="GO:0032375">
    <property type="term" value="P:negative regulation of cholesterol transport"/>
    <property type="evidence" value="ECO:0007669"/>
    <property type="project" value="TreeGrafter"/>
</dbReference>